<feature type="domain" description="N-acetyltransferase" evidence="3">
    <location>
        <begin position="4"/>
        <end position="149"/>
    </location>
</feature>
<name>A0A7Z0CYY0_9MICO</name>
<evidence type="ECO:0000259" key="3">
    <source>
        <dbReference type="PROSITE" id="PS51186"/>
    </source>
</evidence>
<dbReference type="GO" id="GO:0016747">
    <property type="term" value="F:acyltransferase activity, transferring groups other than amino-acyl groups"/>
    <property type="evidence" value="ECO:0007669"/>
    <property type="project" value="InterPro"/>
</dbReference>
<keyword evidence="5" id="KW-1185">Reference proteome</keyword>
<dbReference type="InterPro" id="IPR000182">
    <property type="entry name" value="GNAT_dom"/>
</dbReference>
<keyword evidence="1 4" id="KW-0808">Transferase</keyword>
<protein>
    <submittedName>
        <fullName evidence="4">GNAT superfamily N-acetyltransferase</fullName>
    </submittedName>
</protein>
<evidence type="ECO:0000256" key="2">
    <source>
        <dbReference type="ARBA" id="ARBA00023315"/>
    </source>
</evidence>
<dbReference type="SUPFAM" id="SSF55729">
    <property type="entry name" value="Acyl-CoA N-acyltransferases (Nat)"/>
    <property type="match status" value="1"/>
</dbReference>
<reference evidence="4 5" key="1">
    <citation type="submission" date="2020-07" db="EMBL/GenBank/DDBJ databases">
        <title>Sequencing the genomes of 1000 actinobacteria strains.</title>
        <authorList>
            <person name="Klenk H.-P."/>
        </authorList>
    </citation>
    <scope>NUCLEOTIDE SEQUENCE [LARGE SCALE GENOMIC DNA]</scope>
    <source>
        <strain evidence="4 5">DSM 26341</strain>
    </source>
</reference>
<gene>
    <name evidence="4" type="ORF">BJY26_000092</name>
</gene>
<dbReference type="PANTHER" id="PTHR43877">
    <property type="entry name" value="AMINOALKYLPHOSPHONATE N-ACETYLTRANSFERASE-RELATED-RELATED"/>
    <property type="match status" value="1"/>
</dbReference>
<dbReference type="InterPro" id="IPR016181">
    <property type="entry name" value="Acyl_CoA_acyltransferase"/>
</dbReference>
<dbReference type="Gene3D" id="3.40.630.30">
    <property type="match status" value="1"/>
</dbReference>
<evidence type="ECO:0000313" key="4">
    <source>
        <dbReference type="EMBL" id="NYI65786.1"/>
    </source>
</evidence>
<evidence type="ECO:0000256" key="1">
    <source>
        <dbReference type="ARBA" id="ARBA00022679"/>
    </source>
</evidence>
<comment type="caution">
    <text evidence="4">The sequence shown here is derived from an EMBL/GenBank/DDBJ whole genome shotgun (WGS) entry which is preliminary data.</text>
</comment>
<dbReference type="RefSeq" id="WP_179424741.1">
    <property type="nucleotide sequence ID" value="NZ_JACBZP010000001.1"/>
</dbReference>
<organism evidence="4 5">
    <name type="scientific">Spelaeicoccus albus</name>
    <dbReference type="NCBI Taxonomy" id="1280376"/>
    <lineage>
        <taxon>Bacteria</taxon>
        <taxon>Bacillati</taxon>
        <taxon>Actinomycetota</taxon>
        <taxon>Actinomycetes</taxon>
        <taxon>Micrococcales</taxon>
        <taxon>Brevibacteriaceae</taxon>
        <taxon>Spelaeicoccus</taxon>
    </lineage>
</organism>
<proteinExistence type="predicted"/>
<evidence type="ECO:0000313" key="5">
    <source>
        <dbReference type="Proteomes" id="UP000539111"/>
    </source>
</evidence>
<accession>A0A7Z0CYY0</accession>
<dbReference type="EMBL" id="JACBZP010000001">
    <property type="protein sequence ID" value="NYI65786.1"/>
    <property type="molecule type" value="Genomic_DNA"/>
</dbReference>
<dbReference type="AlphaFoldDB" id="A0A7Z0CYY0"/>
<dbReference type="PROSITE" id="PS51186">
    <property type="entry name" value="GNAT"/>
    <property type="match status" value="1"/>
</dbReference>
<dbReference type="InterPro" id="IPR050832">
    <property type="entry name" value="Bact_Acetyltransf"/>
</dbReference>
<sequence length="301" mass="32288">MPEIELRPWQSGDDLALGQLWSDADAPELAASRAGLAEDADSPFRRTIVAQRDGLPVAAGFVAESTVHPERLWVYVEVTREERRGGLGSRILGALRAAADDAGFSGRRLRAKVSVGTPGEQFASRHGFAVLERSRMIEVPAGVLPVAGPEDFENTDLDIEVVATGSVELTEALWSWYRRIHHWDPPADLGLGRVNAVFLSEEAGARGAAVLRRNRELRSFAVSYAEEGSELPTQLLLGTADHDDISGNADDVLALLGQLAATHPVVVETDDSMGVVVRVLDDLVAKDTARVVGDATLVVGD</sequence>
<dbReference type="PANTHER" id="PTHR43877:SF1">
    <property type="entry name" value="ACETYLTRANSFERASE"/>
    <property type="match status" value="1"/>
</dbReference>
<dbReference type="Proteomes" id="UP000539111">
    <property type="component" value="Unassembled WGS sequence"/>
</dbReference>
<keyword evidence="2" id="KW-0012">Acyltransferase</keyword>